<dbReference type="InterPro" id="IPR010052">
    <property type="entry name" value="T2SS_protein-GspI"/>
</dbReference>
<dbReference type="PANTHER" id="PTHR38779:SF2">
    <property type="entry name" value="TYPE II SECRETION SYSTEM PROTEIN I-RELATED"/>
    <property type="match status" value="1"/>
</dbReference>
<evidence type="ECO:0000256" key="6">
    <source>
        <dbReference type="ARBA" id="ARBA00022692"/>
    </source>
</evidence>
<evidence type="ECO:0000256" key="5">
    <source>
        <dbReference type="ARBA" id="ARBA00022519"/>
    </source>
</evidence>
<keyword evidence="5" id="KW-0997">Cell inner membrane</keyword>
<evidence type="ECO:0000256" key="8">
    <source>
        <dbReference type="ARBA" id="ARBA00023136"/>
    </source>
</evidence>
<evidence type="ECO:0000256" key="1">
    <source>
        <dbReference type="ARBA" id="ARBA00004377"/>
    </source>
</evidence>
<keyword evidence="7 9" id="KW-1133">Transmembrane helix</keyword>
<protein>
    <submittedName>
        <fullName evidence="10">General secretion pathway protein I</fullName>
    </submittedName>
</protein>
<comment type="caution">
    <text evidence="10">The sequence shown here is derived from an EMBL/GenBank/DDBJ whole genome shotgun (WGS) entry which is preliminary data.</text>
</comment>
<evidence type="ECO:0000256" key="4">
    <source>
        <dbReference type="ARBA" id="ARBA00022481"/>
    </source>
</evidence>
<dbReference type="PANTHER" id="PTHR38779">
    <property type="entry name" value="TYPE II SECRETION SYSTEM PROTEIN I-RELATED"/>
    <property type="match status" value="1"/>
</dbReference>
<dbReference type="NCBIfam" id="TIGR02532">
    <property type="entry name" value="IV_pilin_GFxxxE"/>
    <property type="match status" value="1"/>
</dbReference>
<dbReference type="GO" id="GO:0015627">
    <property type="term" value="C:type II protein secretion system complex"/>
    <property type="evidence" value="ECO:0007669"/>
    <property type="project" value="InterPro"/>
</dbReference>
<comment type="subcellular location">
    <subcellularLocation>
        <location evidence="1">Cell inner membrane</location>
        <topology evidence="1">Single-pass membrane protein</topology>
    </subcellularLocation>
</comment>
<keyword evidence="8 9" id="KW-0472">Membrane</keyword>
<name>A0A562M2R0_9GAMM</name>
<feature type="transmembrane region" description="Helical" evidence="9">
    <location>
        <begin position="31"/>
        <end position="54"/>
    </location>
</feature>
<keyword evidence="3" id="KW-1003">Cell membrane</keyword>
<keyword evidence="6 9" id="KW-0812">Transmembrane</keyword>
<dbReference type="EMBL" id="VLKP01000001">
    <property type="protein sequence ID" value="TWI14216.1"/>
    <property type="molecule type" value="Genomic_DNA"/>
</dbReference>
<organism evidence="10 11">
    <name type="scientific">Aerolutibacter ruishenii</name>
    <dbReference type="NCBI Taxonomy" id="686800"/>
    <lineage>
        <taxon>Bacteria</taxon>
        <taxon>Pseudomonadati</taxon>
        <taxon>Pseudomonadota</taxon>
        <taxon>Gammaproteobacteria</taxon>
        <taxon>Lysobacterales</taxon>
        <taxon>Lysobacteraceae</taxon>
        <taxon>Aerolutibacter</taxon>
    </lineage>
</organism>
<dbReference type="InterPro" id="IPR012902">
    <property type="entry name" value="N_methyl_site"/>
</dbReference>
<evidence type="ECO:0000256" key="3">
    <source>
        <dbReference type="ARBA" id="ARBA00022475"/>
    </source>
</evidence>
<evidence type="ECO:0000256" key="9">
    <source>
        <dbReference type="SAM" id="Phobius"/>
    </source>
</evidence>
<reference evidence="10 11" key="1">
    <citation type="journal article" date="2015" name="Stand. Genomic Sci.">
        <title>Genomic Encyclopedia of Bacterial and Archaeal Type Strains, Phase III: the genomes of soil and plant-associated and newly described type strains.</title>
        <authorList>
            <person name="Whitman W.B."/>
            <person name="Woyke T."/>
            <person name="Klenk H.P."/>
            <person name="Zhou Y."/>
            <person name="Lilburn T.G."/>
            <person name="Beck B.J."/>
            <person name="De Vos P."/>
            <person name="Vandamme P."/>
            <person name="Eisen J.A."/>
            <person name="Garrity G."/>
            <person name="Hugenholtz P."/>
            <person name="Kyrpides N.C."/>
        </authorList>
    </citation>
    <scope>NUCLEOTIDE SEQUENCE [LARGE SCALE GENOMIC DNA]</scope>
    <source>
        <strain evidence="10 11">CGMCC 1.10136</strain>
    </source>
</reference>
<keyword evidence="4" id="KW-0488">Methylation</keyword>
<comment type="similarity">
    <text evidence="2">Belongs to the GSP I family.</text>
</comment>
<dbReference type="Proteomes" id="UP000316471">
    <property type="component" value="Unassembled WGS sequence"/>
</dbReference>
<evidence type="ECO:0000256" key="2">
    <source>
        <dbReference type="ARBA" id="ARBA00008358"/>
    </source>
</evidence>
<proteinExistence type="inferred from homology"/>
<accession>A0A562M2R0</accession>
<dbReference type="PROSITE" id="PS00409">
    <property type="entry name" value="PROKAR_NTER_METHYL"/>
    <property type="match status" value="1"/>
</dbReference>
<keyword evidence="11" id="KW-1185">Reference proteome</keyword>
<dbReference type="NCBIfam" id="NF047828">
    <property type="entry name" value="T3SSXpsI"/>
    <property type="match status" value="1"/>
</dbReference>
<evidence type="ECO:0000256" key="7">
    <source>
        <dbReference type="ARBA" id="ARBA00022989"/>
    </source>
</evidence>
<dbReference type="Pfam" id="PF07963">
    <property type="entry name" value="N_methyl"/>
    <property type="match status" value="1"/>
</dbReference>
<gene>
    <name evidence="10" type="ORF">IP93_00211</name>
</gene>
<dbReference type="GO" id="GO:0015628">
    <property type="term" value="P:protein secretion by the type II secretion system"/>
    <property type="evidence" value="ECO:0007669"/>
    <property type="project" value="InterPro"/>
</dbReference>
<dbReference type="GO" id="GO:0005886">
    <property type="term" value="C:plasma membrane"/>
    <property type="evidence" value="ECO:0007669"/>
    <property type="project" value="UniProtKB-SubCell"/>
</dbReference>
<sequence length="163" mass="18195">MSRDQYHRHLLMPAGRPHALPRRYGMPQRGYTLIEVIVAFALLALGLTLLLGTLSGATRQVRIAADGGRAALHARSLLDEVDMEAPLRPQQREGEFEDGAYRWRLDVQSWRDTSRDATPVPVPQQAPRLLEVLLEVEWGDGRSGQRLVVRSLRLVADTGEGVP</sequence>
<evidence type="ECO:0000313" key="11">
    <source>
        <dbReference type="Proteomes" id="UP000316471"/>
    </source>
</evidence>
<evidence type="ECO:0000313" key="10">
    <source>
        <dbReference type="EMBL" id="TWI14216.1"/>
    </source>
</evidence>
<dbReference type="AlphaFoldDB" id="A0A562M2R0"/>